<dbReference type="SUPFAM" id="SSF52096">
    <property type="entry name" value="ClpP/crotonase"/>
    <property type="match status" value="1"/>
</dbReference>
<dbReference type="GeneID" id="45767456"/>
<dbReference type="PANTHER" id="PTHR42964">
    <property type="entry name" value="ENOYL-COA HYDRATASE"/>
    <property type="match status" value="1"/>
</dbReference>
<dbReference type="InterPro" id="IPR029045">
    <property type="entry name" value="ClpP/crotonase-like_dom_sf"/>
</dbReference>
<dbReference type="Gene3D" id="1.10.12.10">
    <property type="entry name" value="Lyase 2-enoyl-coa Hydratase, Chain A, domain 2"/>
    <property type="match status" value="1"/>
</dbReference>
<dbReference type="Proteomes" id="UP000037962">
    <property type="component" value="Unassembled WGS sequence"/>
</dbReference>
<protein>
    <submittedName>
        <fullName evidence="2">Enoyl-CoA hydratase</fullName>
        <ecNumber evidence="2">4.2.1.17</ecNumber>
    </submittedName>
</protein>
<dbReference type="KEGG" id="miz:BAB75_26670"/>
<name>A0A7V8RYL1_9MYCO</name>
<gene>
    <name evidence="2" type="ORF">AN908_01385</name>
    <name evidence="3" type="ORF">AN912_00190</name>
</gene>
<dbReference type="RefSeq" id="WP_043078335.1">
    <property type="nucleotide sequence ID" value="NZ_CP011530.1"/>
</dbReference>
<reference evidence="4 5" key="1">
    <citation type="submission" date="2015-09" db="EMBL/GenBank/DDBJ databases">
        <title>Genome Sequences of Mycobacterium immunogenum Isolates, Recuperated from a Chloraminated Drinking Water Distribution System Simulator Subjected to Episodes of Nitrification.</title>
        <authorList>
            <person name="Gomez-Alvarez V."/>
            <person name="Revetta R.P."/>
        </authorList>
    </citation>
    <scope>NUCLEOTIDE SEQUENCE [LARGE SCALE GENOMIC DNA]</scope>
    <source>
        <strain evidence="2 4">H008</strain>
        <strain evidence="3 5">H076</strain>
    </source>
</reference>
<dbReference type="PANTHER" id="PTHR42964:SF1">
    <property type="entry name" value="POLYKETIDE BIOSYNTHESIS ENOYL-COA HYDRATASE PKSH-RELATED"/>
    <property type="match status" value="1"/>
</dbReference>
<evidence type="ECO:0000256" key="1">
    <source>
        <dbReference type="ARBA" id="ARBA00005254"/>
    </source>
</evidence>
<dbReference type="Proteomes" id="UP000037843">
    <property type="component" value="Unassembled WGS sequence"/>
</dbReference>
<dbReference type="OrthoDB" id="370015at2"/>
<evidence type="ECO:0000313" key="5">
    <source>
        <dbReference type="Proteomes" id="UP000037962"/>
    </source>
</evidence>
<sequence length="257" mass="27304">MAVYAELVHYQRDRGIGRIELDSPHNRNALSRQLTAELGERLAEASSDPRVRAIQLTHTGPVFCAGADLSEMKSGVKSTDSMIALLRAIVEAPKPVVATLDGHVRAGGLGLVGAADIVLTGRSCSFAFSEVRIGVAPAMIALTTMGRMSERAVSRYYLTGEKFDAATAARAGLITEVVDDVTAAAEALFDELRLCSPQALAACKPVTTQARRAAFDAQADELAAMSARLFNSGEAKEGMLAFLEKRSPSWAVEYSSA</sequence>
<comment type="similarity">
    <text evidence="1">Belongs to the enoyl-CoA hydratase/isomerase family.</text>
</comment>
<dbReference type="EMBL" id="LJFS01000001">
    <property type="protein sequence ID" value="KPG37469.1"/>
    <property type="molecule type" value="Genomic_DNA"/>
</dbReference>
<accession>A0A7V8RYL1</accession>
<keyword evidence="5" id="KW-1185">Reference proteome</keyword>
<dbReference type="InterPro" id="IPR001753">
    <property type="entry name" value="Enoyl-CoA_hydra/iso"/>
</dbReference>
<evidence type="ECO:0000313" key="2">
    <source>
        <dbReference type="EMBL" id="KPG17836.1"/>
    </source>
</evidence>
<dbReference type="AlphaFoldDB" id="A0A7V8RYL1"/>
<dbReference type="InterPro" id="IPR014748">
    <property type="entry name" value="Enoyl-CoA_hydra_C"/>
</dbReference>
<dbReference type="CDD" id="cd06558">
    <property type="entry name" value="crotonase-like"/>
    <property type="match status" value="1"/>
</dbReference>
<proteinExistence type="inferred from homology"/>
<comment type="caution">
    <text evidence="2">The sequence shown here is derived from an EMBL/GenBank/DDBJ whole genome shotgun (WGS) entry which is preliminary data.</text>
</comment>
<dbReference type="InterPro" id="IPR051683">
    <property type="entry name" value="Enoyl-CoA_Hydratase/Isomerase"/>
</dbReference>
<dbReference type="Gene3D" id="3.90.226.10">
    <property type="entry name" value="2-enoyl-CoA Hydratase, Chain A, domain 1"/>
    <property type="match status" value="1"/>
</dbReference>
<evidence type="ECO:0000313" key="3">
    <source>
        <dbReference type="EMBL" id="KPG37469.1"/>
    </source>
</evidence>
<dbReference type="EMBL" id="LJFO01000001">
    <property type="protein sequence ID" value="KPG17836.1"/>
    <property type="molecule type" value="Genomic_DNA"/>
</dbReference>
<dbReference type="GO" id="GO:0004300">
    <property type="term" value="F:enoyl-CoA hydratase activity"/>
    <property type="evidence" value="ECO:0007669"/>
    <property type="project" value="UniProtKB-EC"/>
</dbReference>
<keyword evidence="2" id="KW-0456">Lyase</keyword>
<dbReference type="NCBIfam" id="NF005879">
    <property type="entry name" value="PRK07827.1"/>
    <property type="match status" value="1"/>
</dbReference>
<dbReference type="EC" id="4.2.1.17" evidence="2"/>
<evidence type="ECO:0000313" key="4">
    <source>
        <dbReference type="Proteomes" id="UP000037843"/>
    </source>
</evidence>
<dbReference type="Pfam" id="PF00378">
    <property type="entry name" value="ECH_1"/>
    <property type="match status" value="1"/>
</dbReference>
<organism evidence="2 4">
    <name type="scientific">Mycobacteroides immunogenum</name>
    <dbReference type="NCBI Taxonomy" id="83262"/>
    <lineage>
        <taxon>Bacteria</taxon>
        <taxon>Bacillati</taxon>
        <taxon>Actinomycetota</taxon>
        <taxon>Actinomycetes</taxon>
        <taxon>Mycobacteriales</taxon>
        <taxon>Mycobacteriaceae</taxon>
        <taxon>Mycobacteroides</taxon>
    </lineage>
</organism>